<keyword evidence="1" id="KW-0472">Membrane</keyword>
<organism evidence="2">
    <name type="scientific">marine sediment metagenome</name>
    <dbReference type="NCBI Taxonomy" id="412755"/>
    <lineage>
        <taxon>unclassified sequences</taxon>
        <taxon>metagenomes</taxon>
        <taxon>ecological metagenomes</taxon>
    </lineage>
</organism>
<comment type="caution">
    <text evidence="2">The sequence shown here is derived from an EMBL/GenBank/DDBJ whole genome shotgun (WGS) entry which is preliminary data.</text>
</comment>
<proteinExistence type="predicted"/>
<evidence type="ECO:0000313" key="2">
    <source>
        <dbReference type="EMBL" id="GAG40316.1"/>
    </source>
</evidence>
<dbReference type="EMBL" id="BARS01047491">
    <property type="protein sequence ID" value="GAG40316.1"/>
    <property type="molecule type" value="Genomic_DNA"/>
</dbReference>
<sequence length="60" mass="7084">MQTSKYIWPKFVSMVTLVTLSIIFVKYFGFKGVIYANILMGIIYILVLYYLNYRKVKYAG</sequence>
<evidence type="ECO:0000256" key="1">
    <source>
        <dbReference type="SAM" id="Phobius"/>
    </source>
</evidence>
<name>X0YUK3_9ZZZZ</name>
<reference evidence="2" key="1">
    <citation type="journal article" date="2014" name="Front. Microbiol.">
        <title>High frequency of phylogenetically diverse reductive dehalogenase-homologous genes in deep subseafloor sedimentary metagenomes.</title>
        <authorList>
            <person name="Kawai M."/>
            <person name="Futagami T."/>
            <person name="Toyoda A."/>
            <person name="Takaki Y."/>
            <person name="Nishi S."/>
            <person name="Hori S."/>
            <person name="Arai W."/>
            <person name="Tsubouchi T."/>
            <person name="Morono Y."/>
            <person name="Uchiyama I."/>
            <person name="Ito T."/>
            <person name="Fujiyama A."/>
            <person name="Inagaki F."/>
            <person name="Takami H."/>
        </authorList>
    </citation>
    <scope>NUCLEOTIDE SEQUENCE</scope>
    <source>
        <strain evidence="2">Expedition CK06-06</strain>
    </source>
</reference>
<gene>
    <name evidence="2" type="ORF">S01H1_71328</name>
</gene>
<feature type="transmembrane region" description="Helical" evidence="1">
    <location>
        <begin position="34"/>
        <end position="51"/>
    </location>
</feature>
<feature type="transmembrane region" description="Helical" evidence="1">
    <location>
        <begin position="7"/>
        <end position="28"/>
    </location>
</feature>
<dbReference type="AlphaFoldDB" id="X0YUK3"/>
<accession>X0YUK3</accession>
<keyword evidence="1" id="KW-1133">Transmembrane helix</keyword>
<keyword evidence="1" id="KW-0812">Transmembrane</keyword>
<protein>
    <submittedName>
        <fullName evidence="2">Uncharacterized protein</fullName>
    </submittedName>
</protein>